<comment type="subcellular location">
    <subcellularLocation>
        <location evidence="1">Cell membrane</location>
        <topology evidence="1">Multi-pass membrane protein</topology>
    </subcellularLocation>
</comment>
<keyword evidence="10" id="KW-1185">Reference proteome</keyword>
<name>A0ABZ0QQ09_9FIRM</name>
<feature type="transmembrane region" description="Helical" evidence="7">
    <location>
        <begin position="40"/>
        <end position="64"/>
    </location>
</feature>
<dbReference type="PANTHER" id="PTHR43129">
    <property type="entry name" value="FOSMIDOMYCIN RESISTANCE PROTEIN"/>
    <property type="match status" value="1"/>
</dbReference>
<dbReference type="InterPro" id="IPR036259">
    <property type="entry name" value="MFS_trans_sf"/>
</dbReference>
<sequence>MRGALGYLVLLSIAHLVTDLNQGGMPALLPQLKEDYGLTYAQLGVVLLVLNITSSLIQPLFGYWSDKRPQGWLVAFGPLLAAAGLALVGFARSYEGVLLAAVLCGIGVALFHPEGARAARGVAGGQRATAMSIFSVGGNLGFALGPVVAVALVRAWGPEGLAWLVLPAALLAVAAMAALPGMARREREAAAGAVRHPAAIASGTAAPPGPSGRGRVAASGERSSGDAQPATGAARRDRPATGTGSGAGSASAASAGQAAAPNWFAEALLIGVVGVRSWLQFGVLSLMPFLYLEKAGADGVSTGVLLFVFLAAGAVGTLVGGPLADRIGTRTVLIASMAALIPLHWALVHGPAWATLPLLAATGFALVATFSITLVMSQDFMPGHVAVASGLNTGFSIGLGGIGAAALGALADRWGLEATLSAMVLLPVIGLLLTLLVPVPERDRRQRGAQAAGRARPAET</sequence>
<protein>
    <submittedName>
        <fullName evidence="9">MFS transporter</fullName>
    </submittedName>
</protein>
<dbReference type="CDD" id="cd17478">
    <property type="entry name" value="MFS_FsR"/>
    <property type="match status" value="1"/>
</dbReference>
<dbReference type="SUPFAM" id="SSF103473">
    <property type="entry name" value="MFS general substrate transporter"/>
    <property type="match status" value="1"/>
</dbReference>
<evidence type="ECO:0000256" key="7">
    <source>
        <dbReference type="SAM" id="Phobius"/>
    </source>
</evidence>
<keyword evidence="4 7" id="KW-1133">Transmembrane helix</keyword>
<keyword evidence="2" id="KW-0813">Transport</keyword>
<dbReference type="Proteomes" id="UP001304683">
    <property type="component" value="Chromosome"/>
</dbReference>
<feature type="transmembrane region" description="Helical" evidence="7">
    <location>
        <begin position="133"/>
        <end position="155"/>
    </location>
</feature>
<accession>A0ABZ0QQ09</accession>
<evidence type="ECO:0000256" key="3">
    <source>
        <dbReference type="ARBA" id="ARBA00022692"/>
    </source>
</evidence>
<feature type="region of interest" description="Disordered" evidence="6">
    <location>
        <begin position="201"/>
        <end position="251"/>
    </location>
</feature>
<feature type="transmembrane region" description="Helical" evidence="7">
    <location>
        <begin position="331"/>
        <end position="348"/>
    </location>
</feature>
<evidence type="ECO:0000256" key="2">
    <source>
        <dbReference type="ARBA" id="ARBA00022448"/>
    </source>
</evidence>
<keyword evidence="3 7" id="KW-0812">Transmembrane</keyword>
<feature type="transmembrane region" description="Helical" evidence="7">
    <location>
        <begin position="96"/>
        <end position="112"/>
    </location>
</feature>
<feature type="transmembrane region" description="Helical" evidence="7">
    <location>
        <begin position="71"/>
        <end position="90"/>
    </location>
</feature>
<keyword evidence="5 7" id="KW-0472">Membrane</keyword>
<organism evidence="9 10">
    <name type="scientific">Thermaerobacter composti</name>
    <dbReference type="NCBI Taxonomy" id="554949"/>
    <lineage>
        <taxon>Bacteria</taxon>
        <taxon>Bacillati</taxon>
        <taxon>Bacillota</taxon>
        <taxon>Clostridia</taxon>
        <taxon>Eubacteriales</taxon>
        <taxon>Clostridiales Family XVII. Incertae Sedis</taxon>
        <taxon>Thermaerobacter</taxon>
    </lineage>
</organism>
<feature type="transmembrane region" description="Helical" evidence="7">
    <location>
        <begin position="267"/>
        <end position="292"/>
    </location>
</feature>
<dbReference type="EMBL" id="CP132508">
    <property type="protein sequence ID" value="WPD19587.1"/>
    <property type="molecule type" value="Genomic_DNA"/>
</dbReference>
<dbReference type="Gene3D" id="1.20.1250.20">
    <property type="entry name" value="MFS general substrate transporter like domains"/>
    <property type="match status" value="2"/>
</dbReference>
<feature type="transmembrane region" description="Helical" evidence="7">
    <location>
        <begin position="304"/>
        <end position="324"/>
    </location>
</feature>
<feature type="transmembrane region" description="Helical" evidence="7">
    <location>
        <begin position="354"/>
        <end position="375"/>
    </location>
</feature>
<evidence type="ECO:0000313" key="10">
    <source>
        <dbReference type="Proteomes" id="UP001304683"/>
    </source>
</evidence>
<dbReference type="PROSITE" id="PS50850">
    <property type="entry name" value="MFS"/>
    <property type="match status" value="1"/>
</dbReference>
<evidence type="ECO:0000313" key="9">
    <source>
        <dbReference type="EMBL" id="WPD19587.1"/>
    </source>
</evidence>
<feature type="transmembrane region" description="Helical" evidence="7">
    <location>
        <begin position="416"/>
        <end position="437"/>
    </location>
</feature>
<dbReference type="Pfam" id="PF07690">
    <property type="entry name" value="MFS_1"/>
    <property type="match status" value="2"/>
</dbReference>
<dbReference type="InterPro" id="IPR020846">
    <property type="entry name" value="MFS_dom"/>
</dbReference>
<evidence type="ECO:0000256" key="5">
    <source>
        <dbReference type="ARBA" id="ARBA00023136"/>
    </source>
</evidence>
<feature type="domain" description="Major facilitator superfamily (MFS) profile" evidence="8">
    <location>
        <begin position="7"/>
        <end position="442"/>
    </location>
</feature>
<proteinExistence type="predicted"/>
<evidence type="ECO:0000259" key="8">
    <source>
        <dbReference type="PROSITE" id="PS50850"/>
    </source>
</evidence>
<dbReference type="InterPro" id="IPR011701">
    <property type="entry name" value="MFS"/>
</dbReference>
<dbReference type="PANTHER" id="PTHR43129:SF1">
    <property type="entry name" value="FOSMIDOMYCIN RESISTANCE PROTEIN"/>
    <property type="match status" value="1"/>
</dbReference>
<evidence type="ECO:0000256" key="1">
    <source>
        <dbReference type="ARBA" id="ARBA00004651"/>
    </source>
</evidence>
<dbReference type="RefSeq" id="WP_135225009.1">
    <property type="nucleotide sequence ID" value="NZ_CP132508.1"/>
</dbReference>
<feature type="transmembrane region" description="Helical" evidence="7">
    <location>
        <begin position="387"/>
        <end position="410"/>
    </location>
</feature>
<gene>
    <name evidence="9" type="ORF">Q5761_02645</name>
</gene>
<reference evidence="9 10" key="1">
    <citation type="submission" date="2023-08" db="EMBL/GenBank/DDBJ databases">
        <title>Genome sequence of Thermaerobacter compostii strain Ins1, a spore-forming filamentous bacterium isolated from a deep geothermal reservoir.</title>
        <authorList>
            <person name="Bregnard D."/>
            <person name="Gonzalez D."/>
            <person name="Junier P."/>
        </authorList>
    </citation>
    <scope>NUCLEOTIDE SEQUENCE [LARGE SCALE GENOMIC DNA]</scope>
    <source>
        <strain evidence="9 10">Ins1</strain>
    </source>
</reference>
<evidence type="ECO:0000256" key="6">
    <source>
        <dbReference type="SAM" id="MobiDB-lite"/>
    </source>
</evidence>
<evidence type="ECO:0000256" key="4">
    <source>
        <dbReference type="ARBA" id="ARBA00022989"/>
    </source>
</evidence>
<feature type="transmembrane region" description="Helical" evidence="7">
    <location>
        <begin position="161"/>
        <end position="179"/>
    </location>
</feature>